<keyword evidence="3" id="KW-1185">Reference proteome</keyword>
<sequence>YSYKYHFIEKHYWSCSTFISKKDQNRIISEVQHGTFRLHVNINIYQITYVPLISKLKLCLHSQNIKLLFFFFFWVLSLLTFFFFTTFIITLFNKIFLKLPLPRPSRKVKKMKEAAT</sequence>
<keyword evidence="1" id="KW-0472">Membrane</keyword>
<feature type="non-terminal residue" evidence="2">
    <location>
        <position position="1"/>
    </location>
</feature>
<evidence type="ECO:0000313" key="2">
    <source>
        <dbReference type="EMBL" id="PON84545.1"/>
    </source>
</evidence>
<reference evidence="3" key="1">
    <citation type="submission" date="2016-06" db="EMBL/GenBank/DDBJ databases">
        <title>Parallel loss of symbiosis genes in relatives of nitrogen-fixing non-legume Parasponia.</title>
        <authorList>
            <person name="Van Velzen R."/>
            <person name="Holmer R."/>
            <person name="Bu F."/>
            <person name="Rutten L."/>
            <person name="Van Zeijl A."/>
            <person name="Liu W."/>
            <person name="Santuari L."/>
            <person name="Cao Q."/>
            <person name="Sharma T."/>
            <person name="Shen D."/>
            <person name="Roswanjaya Y."/>
            <person name="Wardhani T."/>
            <person name="Kalhor M.S."/>
            <person name="Jansen J."/>
            <person name="Van den Hoogen J."/>
            <person name="Gungor B."/>
            <person name="Hartog M."/>
            <person name="Hontelez J."/>
            <person name="Verver J."/>
            <person name="Yang W.-C."/>
            <person name="Schijlen E."/>
            <person name="Repin R."/>
            <person name="Schilthuizen M."/>
            <person name="Schranz E."/>
            <person name="Heidstra R."/>
            <person name="Miyata K."/>
            <person name="Fedorova E."/>
            <person name="Kohlen W."/>
            <person name="Bisseling T."/>
            <person name="Smit S."/>
            <person name="Geurts R."/>
        </authorList>
    </citation>
    <scope>NUCLEOTIDE SEQUENCE [LARGE SCALE GENOMIC DNA]</scope>
    <source>
        <strain evidence="3">cv. RG33-2</strain>
    </source>
</reference>
<gene>
    <name evidence="2" type="ORF">TorRG33x02_196120</name>
</gene>
<dbReference type="AlphaFoldDB" id="A0A2P5EG79"/>
<comment type="caution">
    <text evidence="2">The sequence shown here is derived from an EMBL/GenBank/DDBJ whole genome shotgun (WGS) entry which is preliminary data.</text>
</comment>
<keyword evidence="1" id="KW-0812">Transmembrane</keyword>
<evidence type="ECO:0000256" key="1">
    <source>
        <dbReference type="SAM" id="Phobius"/>
    </source>
</evidence>
<feature type="transmembrane region" description="Helical" evidence="1">
    <location>
        <begin position="67"/>
        <end position="92"/>
    </location>
</feature>
<dbReference type="EMBL" id="JXTC01000160">
    <property type="protein sequence ID" value="PON84545.1"/>
    <property type="molecule type" value="Genomic_DNA"/>
</dbReference>
<dbReference type="Proteomes" id="UP000237000">
    <property type="component" value="Unassembled WGS sequence"/>
</dbReference>
<keyword evidence="1" id="KW-1133">Transmembrane helix</keyword>
<accession>A0A2P5EG79</accession>
<protein>
    <submittedName>
        <fullName evidence="2">Uncharacterized protein</fullName>
    </submittedName>
</protein>
<evidence type="ECO:0000313" key="3">
    <source>
        <dbReference type="Proteomes" id="UP000237000"/>
    </source>
</evidence>
<proteinExistence type="predicted"/>
<name>A0A2P5EG79_TREOI</name>
<organism evidence="2 3">
    <name type="scientific">Trema orientale</name>
    <name type="common">Charcoal tree</name>
    <name type="synonym">Celtis orientalis</name>
    <dbReference type="NCBI Taxonomy" id="63057"/>
    <lineage>
        <taxon>Eukaryota</taxon>
        <taxon>Viridiplantae</taxon>
        <taxon>Streptophyta</taxon>
        <taxon>Embryophyta</taxon>
        <taxon>Tracheophyta</taxon>
        <taxon>Spermatophyta</taxon>
        <taxon>Magnoliopsida</taxon>
        <taxon>eudicotyledons</taxon>
        <taxon>Gunneridae</taxon>
        <taxon>Pentapetalae</taxon>
        <taxon>rosids</taxon>
        <taxon>fabids</taxon>
        <taxon>Rosales</taxon>
        <taxon>Cannabaceae</taxon>
        <taxon>Trema</taxon>
    </lineage>
</organism>
<dbReference type="InParanoid" id="A0A2P5EG79"/>